<dbReference type="SMART" id="SM00382">
    <property type="entry name" value="AAA"/>
    <property type="match status" value="2"/>
</dbReference>
<dbReference type="InterPro" id="IPR027417">
    <property type="entry name" value="P-loop_NTPase"/>
</dbReference>
<dbReference type="SUPFAM" id="SSF52540">
    <property type="entry name" value="P-loop containing nucleoside triphosphate hydrolases"/>
    <property type="match status" value="2"/>
</dbReference>
<reference evidence="7 8" key="1">
    <citation type="submission" date="2018-07" db="EMBL/GenBank/DDBJ databases">
        <title>Genomic Encyclopedia of Type Strains, Phase III (KMG-III): the genomes of soil and plant-associated and newly described type strains.</title>
        <authorList>
            <person name="Whitman W."/>
        </authorList>
    </citation>
    <scope>NUCLEOTIDE SEQUENCE [LARGE SCALE GENOMIC DNA]</scope>
    <source>
        <strain evidence="7 8">31-25a</strain>
    </source>
</reference>
<comment type="subcellular location">
    <subcellularLocation>
        <location evidence="1">Cell inner membrane</location>
        <topology evidence="1">Peripheral membrane protein</topology>
    </subcellularLocation>
</comment>
<feature type="domain" description="ABC transporter" evidence="6">
    <location>
        <begin position="310"/>
        <end position="566"/>
    </location>
</feature>
<comment type="caution">
    <text evidence="7">The sequence shown here is derived from an EMBL/GenBank/DDBJ whole genome shotgun (WGS) entry which is preliminary data.</text>
</comment>
<dbReference type="PANTHER" id="PTHR43776">
    <property type="entry name" value="TRANSPORT ATP-BINDING PROTEIN"/>
    <property type="match status" value="1"/>
</dbReference>
<sequence>MTGMKSDSDLLRIENLGISFSMLGGRLQVVKGANLRVLPGKVTALVGESGSGKSVISQSVMGILPNTAKVTGKILFTDPIDGRSTDILQLSRDGPEIRALRGSRMAKIFQEPMTSLSPLHTVGNQISEVLAIHTDATKDERRAKTEEMLGLVGFAKPSRTYDMYPFELSGGMRQRAMIAMALICRPALLIADEPTTALDVTIQAQILELLRDLQHKLNMAMLLITHDLGVVANMADEVVVIYHGEIMEAGPVDAIFRRPQHPYLKGLMAAVPHFDMKPGERLKALREVPVNANTLWAKKKQIENAPEILLSVRDLVKAYGIRKSGLFGKQDKTLVKAIDGISFDIRRGECLGLVGESGSGKTTVSKILMRAITPDSGSVTFDDGRGKINVLKAEGDELMELRTRIQMVFQDPVSSLSPRMTVQNILSEPLEIHGLGDNAYRLEKVRALMQAIGLDQRYLNRYPHSFSGGQRQRIGIARALALGPQLLICDEPVSALDVSVQAQILNLLKDLQKELGLTYLFISHNLAVVDYMADRIAVMCGGRIVEIAPREIILRDPVHPYTRSLLAAVPFPDLDRPLDFETLKMGGASDQHSWGAQFAGDGDSETLAPADLGGGHLVLAHRNADARELRSW</sequence>
<dbReference type="InterPro" id="IPR003439">
    <property type="entry name" value="ABC_transporter-like_ATP-bd"/>
</dbReference>
<evidence type="ECO:0000259" key="6">
    <source>
        <dbReference type="PROSITE" id="PS50893"/>
    </source>
</evidence>
<keyword evidence="4" id="KW-0547">Nucleotide-binding</keyword>
<evidence type="ECO:0000313" key="7">
    <source>
        <dbReference type="EMBL" id="RCW82296.1"/>
    </source>
</evidence>
<dbReference type="PANTHER" id="PTHR43776:SF7">
    <property type="entry name" value="D,D-DIPEPTIDE TRANSPORT ATP-BINDING PROTEIN DDPF-RELATED"/>
    <property type="match status" value="1"/>
</dbReference>
<dbReference type="Proteomes" id="UP000253324">
    <property type="component" value="Unassembled WGS sequence"/>
</dbReference>
<evidence type="ECO:0000256" key="1">
    <source>
        <dbReference type="ARBA" id="ARBA00004417"/>
    </source>
</evidence>
<evidence type="ECO:0000256" key="2">
    <source>
        <dbReference type="ARBA" id="ARBA00005417"/>
    </source>
</evidence>
<dbReference type="InterPro" id="IPR013563">
    <property type="entry name" value="Oligopep_ABC_C"/>
</dbReference>
<evidence type="ECO:0000256" key="4">
    <source>
        <dbReference type="ARBA" id="ARBA00022741"/>
    </source>
</evidence>
<dbReference type="GO" id="GO:0016887">
    <property type="term" value="F:ATP hydrolysis activity"/>
    <property type="evidence" value="ECO:0007669"/>
    <property type="project" value="InterPro"/>
</dbReference>
<dbReference type="GO" id="GO:0005524">
    <property type="term" value="F:ATP binding"/>
    <property type="evidence" value="ECO:0007669"/>
    <property type="project" value="UniProtKB-KW"/>
</dbReference>
<dbReference type="InterPro" id="IPR050319">
    <property type="entry name" value="ABC_transp_ATP-bind"/>
</dbReference>
<accession>A0A368YSQ0</accession>
<keyword evidence="5 7" id="KW-0067">ATP-binding</keyword>
<dbReference type="PROSITE" id="PS50893">
    <property type="entry name" value="ABC_TRANSPORTER_2"/>
    <property type="match status" value="2"/>
</dbReference>
<dbReference type="NCBIfam" id="NF008453">
    <property type="entry name" value="PRK11308.1"/>
    <property type="match status" value="2"/>
</dbReference>
<keyword evidence="3" id="KW-0813">Transport</keyword>
<feature type="domain" description="ABC transporter" evidence="6">
    <location>
        <begin position="11"/>
        <end position="268"/>
    </location>
</feature>
<evidence type="ECO:0000256" key="3">
    <source>
        <dbReference type="ARBA" id="ARBA00022448"/>
    </source>
</evidence>
<dbReference type="Pfam" id="PF08352">
    <property type="entry name" value="oligo_HPY"/>
    <property type="match status" value="2"/>
</dbReference>
<protein>
    <submittedName>
        <fullName evidence="7">Peptide/nickel transport system ATP-binding protein</fullName>
    </submittedName>
</protein>
<comment type="similarity">
    <text evidence="2">Belongs to the ABC transporter superfamily.</text>
</comment>
<gene>
    <name evidence="7" type="ORF">C7476_108110</name>
</gene>
<dbReference type="EMBL" id="QPJM01000008">
    <property type="protein sequence ID" value="RCW82296.1"/>
    <property type="molecule type" value="Genomic_DNA"/>
</dbReference>
<dbReference type="InterPro" id="IPR017871">
    <property type="entry name" value="ABC_transporter-like_CS"/>
</dbReference>
<dbReference type="GO" id="GO:0015833">
    <property type="term" value="P:peptide transport"/>
    <property type="evidence" value="ECO:0007669"/>
    <property type="project" value="InterPro"/>
</dbReference>
<dbReference type="CDD" id="cd03257">
    <property type="entry name" value="ABC_NikE_OppD_transporters"/>
    <property type="match status" value="2"/>
</dbReference>
<evidence type="ECO:0000313" key="8">
    <source>
        <dbReference type="Proteomes" id="UP000253324"/>
    </source>
</evidence>
<dbReference type="AlphaFoldDB" id="A0A368YSQ0"/>
<dbReference type="InterPro" id="IPR003593">
    <property type="entry name" value="AAA+_ATPase"/>
</dbReference>
<evidence type="ECO:0000256" key="5">
    <source>
        <dbReference type="ARBA" id="ARBA00022840"/>
    </source>
</evidence>
<keyword evidence="8" id="KW-1185">Reference proteome</keyword>
<proteinExistence type="inferred from homology"/>
<name>A0A368YSQ0_9HYPH</name>
<organism evidence="7 8">
    <name type="scientific">Phyllobacterium bourgognense</name>
    <dbReference type="NCBI Taxonomy" id="314236"/>
    <lineage>
        <taxon>Bacteria</taxon>
        <taxon>Pseudomonadati</taxon>
        <taxon>Pseudomonadota</taxon>
        <taxon>Alphaproteobacteria</taxon>
        <taxon>Hyphomicrobiales</taxon>
        <taxon>Phyllobacteriaceae</taxon>
        <taxon>Phyllobacterium</taxon>
    </lineage>
</organism>
<dbReference type="Gene3D" id="3.40.50.300">
    <property type="entry name" value="P-loop containing nucleotide triphosphate hydrolases"/>
    <property type="match status" value="2"/>
</dbReference>
<dbReference type="GO" id="GO:0005886">
    <property type="term" value="C:plasma membrane"/>
    <property type="evidence" value="ECO:0007669"/>
    <property type="project" value="UniProtKB-SubCell"/>
</dbReference>
<dbReference type="FunFam" id="3.40.50.300:FF:000016">
    <property type="entry name" value="Oligopeptide ABC transporter ATP-binding component"/>
    <property type="match status" value="2"/>
</dbReference>
<dbReference type="GO" id="GO:0055085">
    <property type="term" value="P:transmembrane transport"/>
    <property type="evidence" value="ECO:0007669"/>
    <property type="project" value="UniProtKB-ARBA"/>
</dbReference>
<dbReference type="Pfam" id="PF00005">
    <property type="entry name" value="ABC_tran"/>
    <property type="match status" value="2"/>
</dbReference>
<dbReference type="PROSITE" id="PS00211">
    <property type="entry name" value="ABC_TRANSPORTER_1"/>
    <property type="match status" value="2"/>
</dbReference>